<evidence type="ECO:0008006" key="4">
    <source>
        <dbReference type="Google" id="ProtNLM"/>
    </source>
</evidence>
<dbReference type="InterPro" id="IPR029058">
    <property type="entry name" value="AB_hydrolase_fold"/>
</dbReference>
<evidence type="ECO:0000313" key="3">
    <source>
        <dbReference type="Proteomes" id="UP000696280"/>
    </source>
</evidence>
<accession>A0A9N9LB66</accession>
<dbReference type="Gene3D" id="3.40.50.1820">
    <property type="entry name" value="alpha/beta hydrolase"/>
    <property type="match status" value="1"/>
</dbReference>
<dbReference type="InterPro" id="IPR050261">
    <property type="entry name" value="FrsA_esterase"/>
</dbReference>
<dbReference type="SUPFAM" id="SSF53474">
    <property type="entry name" value="alpha/beta-Hydrolases"/>
    <property type="match status" value="1"/>
</dbReference>
<dbReference type="PANTHER" id="PTHR22946:SF13">
    <property type="entry name" value="ALPHA_BETA HYDROLASE PSOB"/>
    <property type="match status" value="1"/>
</dbReference>
<dbReference type="PANTHER" id="PTHR22946">
    <property type="entry name" value="DIENELACTONE HYDROLASE DOMAIN-CONTAINING PROTEIN-RELATED"/>
    <property type="match status" value="1"/>
</dbReference>
<proteinExistence type="predicted"/>
<sequence>MHKFFKNTWLDFEVIRILGTASNGGAELCEVLEAVGNIKEGDAESWHKAWKAQAERAQDTAERCMVAGQRDAAKRAYLRASQYTRASGYMFVGEIPSKQDPRVLPIAEKVEGLFKKGITLLEGQVEFLDIPYPGGVDLKGYLYLPPPSKRLQGKTPILINCGGADSIQEELYFLNPSAAPDLGYACLTFDGPGQGMALRKHGLKLRPDWEYVTRHVLDYLSSFANSHPKLELDLDRIAVSGSALGGYFALRVASDPRVKACVAIDPLYDMWDFGTQHVSPTFINAWMSGWISNEMVNRIINIGMYFDFQLKWEVSVSGAFWQLDNPTDILLEMKKFTLRGTTGKSFLDKVTCPILISGAGQSLYLDVASHTMKVWKGLNHIRDQDKDIWIANKPADGALQAKIGAFGLSNEYTFRFLDKKFGIVRPKLR</sequence>
<dbReference type="OrthoDB" id="249703at2759"/>
<protein>
    <recommendedName>
        <fullName evidence="4">Alpha/beta hydrolase</fullName>
    </recommendedName>
</protein>
<gene>
    <name evidence="2" type="ORF">HYFRA_00012802</name>
</gene>
<dbReference type="InterPro" id="IPR010520">
    <property type="entry name" value="FrsA-like"/>
</dbReference>
<keyword evidence="3" id="KW-1185">Reference proteome</keyword>
<organism evidence="2 3">
    <name type="scientific">Hymenoscyphus fraxineus</name>
    <dbReference type="NCBI Taxonomy" id="746836"/>
    <lineage>
        <taxon>Eukaryota</taxon>
        <taxon>Fungi</taxon>
        <taxon>Dikarya</taxon>
        <taxon>Ascomycota</taxon>
        <taxon>Pezizomycotina</taxon>
        <taxon>Leotiomycetes</taxon>
        <taxon>Helotiales</taxon>
        <taxon>Helotiaceae</taxon>
        <taxon>Hymenoscyphus</taxon>
    </lineage>
</organism>
<dbReference type="Gene3D" id="1.20.1440.110">
    <property type="entry name" value="acylaminoacyl peptidase"/>
    <property type="match status" value="1"/>
</dbReference>
<dbReference type="Pfam" id="PF06500">
    <property type="entry name" value="FrsA-like"/>
    <property type="match status" value="1"/>
</dbReference>
<dbReference type="EMBL" id="CAJVRL010000097">
    <property type="protein sequence ID" value="CAG8960282.1"/>
    <property type="molecule type" value="Genomic_DNA"/>
</dbReference>
<reference evidence="2" key="1">
    <citation type="submission" date="2021-07" db="EMBL/GenBank/DDBJ databases">
        <authorList>
            <person name="Durling M."/>
        </authorList>
    </citation>
    <scope>NUCLEOTIDE SEQUENCE</scope>
</reference>
<dbReference type="Proteomes" id="UP000696280">
    <property type="component" value="Unassembled WGS sequence"/>
</dbReference>
<dbReference type="AlphaFoldDB" id="A0A9N9LB66"/>
<dbReference type="GO" id="GO:0016787">
    <property type="term" value="F:hydrolase activity"/>
    <property type="evidence" value="ECO:0007669"/>
    <property type="project" value="UniProtKB-KW"/>
</dbReference>
<evidence type="ECO:0000313" key="2">
    <source>
        <dbReference type="EMBL" id="CAG8960282.1"/>
    </source>
</evidence>
<keyword evidence="1" id="KW-0378">Hydrolase</keyword>
<evidence type="ECO:0000256" key="1">
    <source>
        <dbReference type="ARBA" id="ARBA00022801"/>
    </source>
</evidence>
<comment type="caution">
    <text evidence="2">The sequence shown here is derived from an EMBL/GenBank/DDBJ whole genome shotgun (WGS) entry which is preliminary data.</text>
</comment>
<name>A0A9N9LB66_9HELO</name>